<dbReference type="Proteomes" id="UP001154314">
    <property type="component" value="Chromosome"/>
</dbReference>
<keyword evidence="3" id="KW-1185">Reference proteome</keyword>
<organism evidence="1 3">
    <name type="scientific">Escherichia phage vB_Eco_Bam</name>
    <dbReference type="NCBI Taxonomy" id="2898833"/>
    <lineage>
        <taxon>Viruses</taxon>
        <taxon>Duplodnaviria</taxon>
        <taxon>Heunggongvirae</taxon>
        <taxon>Uroviricota</taxon>
        <taxon>Caudoviricetes</taxon>
        <taxon>Autographivirales</taxon>
        <taxon>Autotranscriptaviridae</taxon>
        <taxon>Studiervirinae</taxon>
        <taxon>Bamvirus</taxon>
        <taxon>Bamvirus bam</taxon>
    </lineage>
</organism>
<dbReference type="InterPro" id="IPR038715">
    <property type="entry name" value="RNA_pol_inhibitor_sf"/>
</dbReference>
<evidence type="ECO:0000313" key="1">
    <source>
        <dbReference type="EMBL" id="CAH6421968.1"/>
    </source>
</evidence>
<dbReference type="EMBL" id="OW991346">
    <property type="protein sequence ID" value="CAH6421968.1"/>
    <property type="molecule type" value="Genomic_DNA"/>
</dbReference>
<proteinExistence type="predicted"/>
<evidence type="ECO:0000313" key="2">
    <source>
        <dbReference type="EMBL" id="CAI9888932.1"/>
    </source>
</evidence>
<name>A0A9P0VB15_9CAUD</name>
<dbReference type="EMBL" id="OW991346">
    <property type="protein sequence ID" value="CAI9888932.1"/>
    <property type="molecule type" value="Genomic_DNA"/>
</dbReference>
<dbReference type="Pfam" id="PF16857">
    <property type="entry name" value="RNA_pol_inhib"/>
    <property type="match status" value="1"/>
</dbReference>
<sequence>MKRFVIHLEREGSNEEERTVILARDLDHALDKAHSLYGEDVVTRVRPELTPTIGN</sequence>
<accession>A0A9P0VB15</accession>
<dbReference type="InterPro" id="IPR016412">
    <property type="entry name" value="RNA_pol_inhibitor"/>
</dbReference>
<dbReference type="Gene3D" id="3.10.20.510">
    <property type="entry name" value="RNA polymerase inhibitor"/>
    <property type="match status" value="1"/>
</dbReference>
<reference evidence="1" key="1">
    <citation type="submission" date="2023-04" db="EMBL/GenBank/DDBJ databases">
        <authorList>
            <person name="Kelly A."/>
        </authorList>
    </citation>
    <scope>NUCLEOTIDE SEQUENCE</scope>
</reference>
<evidence type="ECO:0000313" key="3">
    <source>
        <dbReference type="Proteomes" id="UP001154314"/>
    </source>
</evidence>
<protein>
    <submittedName>
        <fullName evidence="1">Uncharacterized protein</fullName>
    </submittedName>
</protein>
<gene>
    <name evidence="2" type="ORF">BAMTRB_009</name>
    <name evidence="1" type="ORF">BAMTRB_034</name>
</gene>